<keyword evidence="4" id="KW-1185">Reference proteome</keyword>
<evidence type="ECO:0000256" key="1">
    <source>
        <dbReference type="SAM" id="MobiDB-lite"/>
    </source>
</evidence>
<dbReference type="STRING" id="1513793.SAMN06296036_117113"/>
<proteinExistence type="predicted"/>
<evidence type="ECO:0008006" key="5">
    <source>
        <dbReference type="Google" id="ProtNLM"/>
    </source>
</evidence>
<feature type="signal peptide" evidence="2">
    <location>
        <begin position="1"/>
        <end position="20"/>
    </location>
</feature>
<keyword evidence="2" id="KW-0732">Signal</keyword>
<dbReference type="RefSeq" id="WP_132322004.1">
    <property type="nucleotide sequence ID" value="NZ_FWZT01000017.1"/>
</dbReference>
<organism evidence="3 4">
    <name type="scientific">Pseudobacteriovorax antillogorgiicola</name>
    <dbReference type="NCBI Taxonomy" id="1513793"/>
    <lineage>
        <taxon>Bacteria</taxon>
        <taxon>Pseudomonadati</taxon>
        <taxon>Bdellovibrionota</taxon>
        <taxon>Oligoflexia</taxon>
        <taxon>Oligoflexales</taxon>
        <taxon>Pseudobacteriovoracaceae</taxon>
        <taxon>Pseudobacteriovorax</taxon>
    </lineage>
</organism>
<evidence type="ECO:0000256" key="2">
    <source>
        <dbReference type="SAM" id="SignalP"/>
    </source>
</evidence>
<protein>
    <recommendedName>
        <fullName evidence="5">Outer membrane protein beta-barrel domain-containing protein</fullName>
    </recommendedName>
</protein>
<sequence length="242" mass="26948">MGKTLLAFILSLSFGLPAEAQEIEDFSLDQPPSYSSEPKKTTRKKTYRKRSRQRRIHHISGHGILNYFGSGVGLGYEYRTNSFFSWGVSASYTQAHLEAAVGVGVNEILDATNTRASGFIKFFIWDLVYAGLKINGSQVSGDYSLDDENQTEQAADVPFTATEIHPDLFLGTHFDLKSNFFLAIDWVGFGVPVTSGLSTKSTESSDQAVEFLTQETPAERIRSEIDQQLGLHYVVVHFGYRL</sequence>
<name>A0A1Y6CBG1_9BACT</name>
<dbReference type="EMBL" id="FWZT01000017">
    <property type="protein sequence ID" value="SMF55413.1"/>
    <property type="molecule type" value="Genomic_DNA"/>
</dbReference>
<evidence type="ECO:0000313" key="4">
    <source>
        <dbReference type="Proteomes" id="UP000192907"/>
    </source>
</evidence>
<dbReference type="Proteomes" id="UP000192907">
    <property type="component" value="Unassembled WGS sequence"/>
</dbReference>
<evidence type="ECO:0000313" key="3">
    <source>
        <dbReference type="EMBL" id="SMF55413.1"/>
    </source>
</evidence>
<feature type="chain" id="PRO_5012531708" description="Outer membrane protein beta-barrel domain-containing protein" evidence="2">
    <location>
        <begin position="21"/>
        <end position="242"/>
    </location>
</feature>
<dbReference type="OrthoDB" id="10019211at2"/>
<feature type="compositionally biased region" description="Basic residues" evidence="1">
    <location>
        <begin position="41"/>
        <end position="52"/>
    </location>
</feature>
<dbReference type="AlphaFoldDB" id="A0A1Y6CBG1"/>
<gene>
    <name evidence="3" type="ORF">SAMN06296036_117113</name>
</gene>
<reference evidence="4" key="1">
    <citation type="submission" date="2017-04" db="EMBL/GenBank/DDBJ databases">
        <authorList>
            <person name="Varghese N."/>
            <person name="Submissions S."/>
        </authorList>
    </citation>
    <scope>NUCLEOTIDE SEQUENCE [LARGE SCALE GENOMIC DNA]</scope>
    <source>
        <strain evidence="4">RKEM611</strain>
    </source>
</reference>
<accession>A0A1Y6CBG1</accession>
<feature type="region of interest" description="Disordered" evidence="1">
    <location>
        <begin position="29"/>
        <end position="52"/>
    </location>
</feature>